<sequence length="134" mass="15459">MTKERPLLSYMAKWRAPLTPAVLWLAFVVGRTLAPPQIIHIELKWKNECRVYKLLKQLSKRLPSNTVPCWPRSSKDWTSCELARGTKRYPPDIHEGLVGPFFGSNGGIHTHTMKLEFPRFDGKNPNGWLFKAMQ</sequence>
<reference evidence="1 2" key="1">
    <citation type="journal article" date="2022" name="Hortic Res">
        <title>A haplotype resolved chromosomal level avocado genome allows analysis of novel avocado genes.</title>
        <authorList>
            <person name="Nath O."/>
            <person name="Fletcher S.J."/>
            <person name="Hayward A."/>
            <person name="Shaw L.M."/>
            <person name="Masouleh A.K."/>
            <person name="Furtado A."/>
            <person name="Henry R.J."/>
            <person name="Mitter N."/>
        </authorList>
    </citation>
    <scope>NUCLEOTIDE SEQUENCE [LARGE SCALE GENOMIC DNA]</scope>
    <source>
        <strain evidence="2">cv. Hass</strain>
    </source>
</reference>
<protein>
    <submittedName>
        <fullName evidence="1">Uncharacterized protein</fullName>
    </submittedName>
</protein>
<name>A0ACC2LLP4_PERAE</name>
<dbReference type="EMBL" id="CM056816">
    <property type="protein sequence ID" value="KAJ8634312.1"/>
    <property type="molecule type" value="Genomic_DNA"/>
</dbReference>
<keyword evidence="2" id="KW-1185">Reference proteome</keyword>
<gene>
    <name evidence="1" type="ORF">MRB53_027648</name>
</gene>
<organism evidence="1 2">
    <name type="scientific">Persea americana</name>
    <name type="common">Avocado</name>
    <dbReference type="NCBI Taxonomy" id="3435"/>
    <lineage>
        <taxon>Eukaryota</taxon>
        <taxon>Viridiplantae</taxon>
        <taxon>Streptophyta</taxon>
        <taxon>Embryophyta</taxon>
        <taxon>Tracheophyta</taxon>
        <taxon>Spermatophyta</taxon>
        <taxon>Magnoliopsida</taxon>
        <taxon>Magnoliidae</taxon>
        <taxon>Laurales</taxon>
        <taxon>Lauraceae</taxon>
        <taxon>Persea</taxon>
    </lineage>
</organism>
<proteinExistence type="predicted"/>
<comment type="caution">
    <text evidence="1">The sequence shown here is derived from an EMBL/GenBank/DDBJ whole genome shotgun (WGS) entry which is preliminary data.</text>
</comment>
<evidence type="ECO:0000313" key="2">
    <source>
        <dbReference type="Proteomes" id="UP001234297"/>
    </source>
</evidence>
<accession>A0ACC2LLP4</accession>
<evidence type="ECO:0000313" key="1">
    <source>
        <dbReference type="EMBL" id="KAJ8634312.1"/>
    </source>
</evidence>
<dbReference type="Proteomes" id="UP001234297">
    <property type="component" value="Chromosome 8"/>
</dbReference>